<feature type="transmembrane region" description="Helical" evidence="7">
    <location>
        <begin position="79"/>
        <end position="99"/>
    </location>
</feature>
<feature type="transmembrane region" description="Helical" evidence="7">
    <location>
        <begin position="165"/>
        <end position="183"/>
    </location>
</feature>
<keyword evidence="6 7" id="KW-0472">Membrane</keyword>
<gene>
    <name evidence="9" type="ORF">GCM10009304_25060</name>
</gene>
<proteinExistence type="predicted"/>
<dbReference type="InterPro" id="IPR011701">
    <property type="entry name" value="MFS"/>
</dbReference>
<feature type="transmembrane region" description="Helical" evidence="7">
    <location>
        <begin position="355"/>
        <end position="374"/>
    </location>
</feature>
<feature type="domain" description="Major facilitator superfamily (MFS) profile" evidence="8">
    <location>
        <begin position="41"/>
        <end position="486"/>
    </location>
</feature>
<feature type="transmembrane region" description="Helical" evidence="7">
    <location>
        <begin position="380"/>
        <end position="399"/>
    </location>
</feature>
<evidence type="ECO:0000259" key="8">
    <source>
        <dbReference type="PROSITE" id="PS50850"/>
    </source>
</evidence>
<feature type="transmembrane region" description="Helical" evidence="7">
    <location>
        <begin position="257"/>
        <end position="275"/>
    </location>
</feature>
<organism evidence="9 10">
    <name type="scientific">Pseudomonas matsuisoli</name>
    <dbReference type="NCBI Taxonomy" id="1515666"/>
    <lineage>
        <taxon>Bacteria</taxon>
        <taxon>Pseudomonadati</taxon>
        <taxon>Pseudomonadota</taxon>
        <taxon>Gammaproteobacteria</taxon>
        <taxon>Pseudomonadales</taxon>
        <taxon>Pseudomonadaceae</taxon>
        <taxon>Pseudomonas</taxon>
    </lineage>
</organism>
<evidence type="ECO:0000256" key="7">
    <source>
        <dbReference type="SAM" id="Phobius"/>
    </source>
</evidence>
<evidence type="ECO:0000256" key="3">
    <source>
        <dbReference type="ARBA" id="ARBA00022475"/>
    </source>
</evidence>
<feature type="transmembrane region" description="Helical" evidence="7">
    <location>
        <begin position="420"/>
        <end position="442"/>
    </location>
</feature>
<feature type="transmembrane region" description="Helical" evidence="7">
    <location>
        <begin position="132"/>
        <end position="153"/>
    </location>
</feature>
<reference evidence="9" key="1">
    <citation type="journal article" date="2014" name="Int. J. Syst. Evol. Microbiol.">
        <title>Complete genome sequence of Corynebacterium casei LMG S-19264T (=DSM 44701T), isolated from a smear-ripened cheese.</title>
        <authorList>
            <consortium name="US DOE Joint Genome Institute (JGI-PGF)"/>
            <person name="Walter F."/>
            <person name="Albersmeier A."/>
            <person name="Kalinowski J."/>
            <person name="Ruckert C."/>
        </authorList>
    </citation>
    <scope>NUCLEOTIDE SEQUENCE</scope>
    <source>
        <strain evidence="9">JCM 30078</strain>
    </source>
</reference>
<evidence type="ECO:0000256" key="5">
    <source>
        <dbReference type="ARBA" id="ARBA00022989"/>
    </source>
</evidence>
<feature type="transmembrane region" description="Helical" evidence="7">
    <location>
        <begin position="226"/>
        <end position="245"/>
    </location>
</feature>
<keyword evidence="5 7" id="KW-1133">Transmembrane helix</keyword>
<dbReference type="SUPFAM" id="SSF103473">
    <property type="entry name" value="MFS general substrate transporter"/>
    <property type="match status" value="1"/>
</dbReference>
<comment type="caution">
    <text evidence="9">The sequence shown here is derived from an EMBL/GenBank/DDBJ whole genome shotgun (WGS) entry which is preliminary data.</text>
</comment>
<dbReference type="AlphaFoldDB" id="A0A917PXW6"/>
<dbReference type="GO" id="GO:0022857">
    <property type="term" value="F:transmembrane transporter activity"/>
    <property type="evidence" value="ECO:0007669"/>
    <property type="project" value="InterPro"/>
</dbReference>
<dbReference type="PANTHER" id="PTHR42718">
    <property type="entry name" value="MAJOR FACILITATOR SUPERFAMILY MULTIDRUG TRANSPORTER MFSC"/>
    <property type="match status" value="1"/>
</dbReference>
<dbReference type="EMBL" id="BMPO01000005">
    <property type="protein sequence ID" value="GGJ98126.1"/>
    <property type="molecule type" value="Genomic_DNA"/>
</dbReference>
<dbReference type="PROSITE" id="PS50850">
    <property type="entry name" value="MFS"/>
    <property type="match status" value="1"/>
</dbReference>
<name>A0A917PXW6_9PSED</name>
<sequence>MAAPPAPTSSVESTLLVLRALSSVFLDCREPHVSLPRHSIVAFIVAATFFMENLDATVIATALPAIAESFGRQPVDLNIGITAYVLAIAVFIPISGWIAERFGPHRVFTAAIAVFTLASIACGAAQTLEQFVLARVAQGIGGAMMVPVGRLVVLRITEKKDLVQAVAYITWPGLIAPILGPPVGGLITTYASWPWIFYLNVPLGLIAMYFAWTLTPRDITFAPRPLDLTGFLLLGGGCAALLYGVEQSGLGHAIAPSLAWVTAGIALILTAAWHMRRATHPLIDLSNLREPNYRVALAGGSLFRMSINAAPFLLPLTFQLAFGMNPFHAGLLLLALFAGNLAIKPATTAIMKRFGLRRVLIVNGLLCAFSLSLFALLSPAWPLAATLALLFVSGLFRSLQFTANNTLAFADIPKPKMSHASTLFSATFQLSIGMGVAVGALALRAAMSWNGHAEPALADFQVAFLVVAAIGLLGTLDAFWLKRDAGDHVTGHNAKSEQAAHRS</sequence>
<evidence type="ECO:0000256" key="6">
    <source>
        <dbReference type="ARBA" id="ARBA00023136"/>
    </source>
</evidence>
<dbReference type="Pfam" id="PF07690">
    <property type="entry name" value="MFS_1"/>
    <property type="match status" value="1"/>
</dbReference>
<evidence type="ECO:0000256" key="1">
    <source>
        <dbReference type="ARBA" id="ARBA00004651"/>
    </source>
</evidence>
<keyword evidence="3" id="KW-1003">Cell membrane</keyword>
<dbReference type="Proteomes" id="UP000635983">
    <property type="component" value="Unassembled WGS sequence"/>
</dbReference>
<evidence type="ECO:0000256" key="4">
    <source>
        <dbReference type="ARBA" id="ARBA00022692"/>
    </source>
</evidence>
<dbReference type="Gene3D" id="1.20.1720.10">
    <property type="entry name" value="Multidrug resistance protein D"/>
    <property type="match status" value="1"/>
</dbReference>
<evidence type="ECO:0000313" key="10">
    <source>
        <dbReference type="Proteomes" id="UP000635983"/>
    </source>
</evidence>
<feature type="transmembrane region" description="Helical" evidence="7">
    <location>
        <begin position="462"/>
        <end position="481"/>
    </location>
</feature>
<reference evidence="9" key="2">
    <citation type="submission" date="2020-09" db="EMBL/GenBank/DDBJ databases">
        <authorList>
            <person name="Sun Q."/>
            <person name="Ohkuma M."/>
        </authorList>
    </citation>
    <scope>NUCLEOTIDE SEQUENCE</scope>
    <source>
        <strain evidence="9">JCM 30078</strain>
    </source>
</reference>
<dbReference type="GO" id="GO:0005886">
    <property type="term" value="C:plasma membrane"/>
    <property type="evidence" value="ECO:0007669"/>
    <property type="project" value="UniProtKB-SubCell"/>
</dbReference>
<feature type="transmembrane region" description="Helical" evidence="7">
    <location>
        <begin position="106"/>
        <end position="126"/>
    </location>
</feature>
<dbReference type="Gene3D" id="1.20.1250.20">
    <property type="entry name" value="MFS general substrate transporter like domains"/>
    <property type="match status" value="1"/>
</dbReference>
<keyword evidence="2" id="KW-0813">Transport</keyword>
<accession>A0A917PXW6</accession>
<comment type="subcellular location">
    <subcellularLocation>
        <location evidence="1">Cell membrane</location>
        <topology evidence="1">Multi-pass membrane protein</topology>
    </subcellularLocation>
</comment>
<keyword evidence="4 7" id="KW-0812">Transmembrane</keyword>
<dbReference type="PANTHER" id="PTHR42718:SF46">
    <property type="entry name" value="BLR6921 PROTEIN"/>
    <property type="match status" value="1"/>
</dbReference>
<feature type="transmembrane region" description="Helical" evidence="7">
    <location>
        <begin position="40"/>
        <end position="67"/>
    </location>
</feature>
<evidence type="ECO:0000313" key="9">
    <source>
        <dbReference type="EMBL" id="GGJ98126.1"/>
    </source>
</evidence>
<feature type="transmembrane region" description="Helical" evidence="7">
    <location>
        <begin position="295"/>
        <end position="314"/>
    </location>
</feature>
<dbReference type="InterPro" id="IPR020846">
    <property type="entry name" value="MFS_dom"/>
</dbReference>
<dbReference type="InterPro" id="IPR036259">
    <property type="entry name" value="MFS_trans_sf"/>
</dbReference>
<feature type="transmembrane region" description="Helical" evidence="7">
    <location>
        <begin position="326"/>
        <end position="343"/>
    </location>
</feature>
<protein>
    <submittedName>
        <fullName evidence="9">MFS transporter</fullName>
    </submittedName>
</protein>
<evidence type="ECO:0000256" key="2">
    <source>
        <dbReference type="ARBA" id="ARBA00022448"/>
    </source>
</evidence>
<feature type="transmembrane region" description="Helical" evidence="7">
    <location>
        <begin position="195"/>
        <end position="214"/>
    </location>
</feature>
<keyword evidence="10" id="KW-1185">Reference proteome</keyword>